<organism evidence="1 2">
    <name type="scientific">Hydrogenispora ethanolica</name>
    <dbReference type="NCBI Taxonomy" id="1082276"/>
    <lineage>
        <taxon>Bacteria</taxon>
        <taxon>Bacillati</taxon>
        <taxon>Bacillota</taxon>
        <taxon>Hydrogenispora</taxon>
    </lineage>
</organism>
<evidence type="ECO:0000313" key="2">
    <source>
        <dbReference type="Proteomes" id="UP000295008"/>
    </source>
</evidence>
<dbReference type="OrthoDB" id="1809785at2"/>
<dbReference type="EMBL" id="SLUN01000012">
    <property type="protein sequence ID" value="TCL69318.1"/>
    <property type="molecule type" value="Genomic_DNA"/>
</dbReference>
<comment type="caution">
    <text evidence="1">The sequence shown here is derived from an EMBL/GenBank/DDBJ whole genome shotgun (WGS) entry which is preliminary data.</text>
</comment>
<dbReference type="Proteomes" id="UP000295008">
    <property type="component" value="Unassembled WGS sequence"/>
</dbReference>
<proteinExistence type="predicted"/>
<accession>A0A4R1RS67</accession>
<reference evidence="1 2" key="1">
    <citation type="submission" date="2019-03" db="EMBL/GenBank/DDBJ databases">
        <title>Genomic Encyclopedia of Type Strains, Phase IV (KMG-IV): sequencing the most valuable type-strain genomes for metagenomic binning, comparative biology and taxonomic classification.</title>
        <authorList>
            <person name="Goeker M."/>
        </authorList>
    </citation>
    <scope>NUCLEOTIDE SEQUENCE [LARGE SCALE GENOMIC DNA]</scope>
    <source>
        <strain evidence="1 2">LX-B</strain>
    </source>
</reference>
<sequence length="88" mass="9758">MKMNNRPHEETWIPLTQVYNQDEAGLICGLLTTAGIPNKMERDAIGDLYGLTIGPLARIVIWVPAEHRSDAERIINESGAAPDSEEDQ</sequence>
<dbReference type="AlphaFoldDB" id="A0A4R1RS67"/>
<gene>
    <name evidence="1" type="ORF">EDC14_101215</name>
</gene>
<keyword evidence="2" id="KW-1185">Reference proteome</keyword>
<evidence type="ECO:0008006" key="3">
    <source>
        <dbReference type="Google" id="ProtNLM"/>
    </source>
</evidence>
<evidence type="ECO:0000313" key="1">
    <source>
        <dbReference type="EMBL" id="TCL69318.1"/>
    </source>
</evidence>
<dbReference type="RefSeq" id="WP_132014342.1">
    <property type="nucleotide sequence ID" value="NZ_SLUN01000012.1"/>
</dbReference>
<name>A0A4R1RS67_HYDET</name>
<protein>
    <recommendedName>
        <fullName evidence="3">Signal transducing protein</fullName>
    </recommendedName>
</protein>